<dbReference type="OrthoDB" id="1121111at2"/>
<dbReference type="InterPro" id="IPR020460">
    <property type="entry name" value="Znf_C4-type_bac"/>
</dbReference>
<proteinExistence type="predicted"/>
<evidence type="ECO:0000256" key="3">
    <source>
        <dbReference type="ARBA" id="ARBA00022833"/>
    </source>
</evidence>
<accession>A0A6I6DWJ6</accession>
<protein>
    <submittedName>
        <fullName evidence="6">Molecular chaperone DnaK</fullName>
    </submittedName>
</protein>
<evidence type="ECO:0000259" key="5">
    <source>
        <dbReference type="Pfam" id="PF01258"/>
    </source>
</evidence>
<dbReference type="AlphaFoldDB" id="A0A6I6DWJ6"/>
<dbReference type="Pfam" id="PF01258">
    <property type="entry name" value="zf-dskA_traR"/>
    <property type="match status" value="1"/>
</dbReference>
<keyword evidence="1" id="KW-0479">Metal-binding</keyword>
<evidence type="ECO:0000256" key="1">
    <source>
        <dbReference type="ARBA" id="ARBA00022723"/>
    </source>
</evidence>
<evidence type="ECO:0000313" key="7">
    <source>
        <dbReference type="Proteomes" id="UP000422989"/>
    </source>
</evidence>
<dbReference type="KEGG" id="moj:D7D94_05855"/>
<feature type="zinc finger region" description="dksA C4-type" evidence="4">
    <location>
        <begin position="97"/>
        <end position="121"/>
    </location>
</feature>
<evidence type="ECO:0000313" key="6">
    <source>
        <dbReference type="EMBL" id="QGU27243.1"/>
    </source>
</evidence>
<dbReference type="GO" id="GO:0008270">
    <property type="term" value="F:zinc ion binding"/>
    <property type="evidence" value="ECO:0007669"/>
    <property type="project" value="UniProtKB-KW"/>
</dbReference>
<dbReference type="Gene3D" id="1.20.120.910">
    <property type="entry name" value="DksA, coiled-coil domain"/>
    <property type="match status" value="1"/>
</dbReference>
<dbReference type="PROSITE" id="PS01102">
    <property type="entry name" value="ZF_DKSA_1"/>
    <property type="match status" value="1"/>
</dbReference>
<keyword evidence="2" id="KW-0863">Zinc-finger</keyword>
<dbReference type="InterPro" id="IPR000962">
    <property type="entry name" value="Znf_DskA_TraR"/>
</dbReference>
<dbReference type="PROSITE" id="PS51128">
    <property type="entry name" value="ZF_DKSA_2"/>
    <property type="match status" value="1"/>
</dbReference>
<keyword evidence="7" id="KW-1185">Reference proteome</keyword>
<keyword evidence="3" id="KW-0862">Zinc</keyword>
<feature type="domain" description="Zinc finger DksA/TraR C4-type" evidence="5">
    <location>
        <begin position="92"/>
        <end position="123"/>
    </location>
</feature>
<evidence type="ECO:0000256" key="4">
    <source>
        <dbReference type="PROSITE-ProRule" id="PRU00510"/>
    </source>
</evidence>
<name>A0A6I6DWJ6_9MICO</name>
<dbReference type="PRINTS" id="PR00618">
    <property type="entry name" value="DKSAZNFINGER"/>
</dbReference>
<dbReference type="RefSeq" id="WP_156241735.1">
    <property type="nucleotide sequence ID" value="NZ_BAAAZL010000006.1"/>
</dbReference>
<gene>
    <name evidence="6" type="ORF">D7D94_05855</name>
</gene>
<sequence length="123" mass="13254">MADDQPALTDANLDEIRVLLLADRERTERLLASLAGTFTSIVAASQDTANDDEHDPEGSTIAFERSQTSTLLSASRSRLVDIDAALTRIADGRYGFCERCGRPIPLGRLEARPTALTCVSCAT</sequence>
<evidence type="ECO:0000256" key="2">
    <source>
        <dbReference type="ARBA" id="ARBA00022771"/>
    </source>
</evidence>
<reference evidence="6 7" key="1">
    <citation type="submission" date="2018-09" db="EMBL/GenBank/DDBJ databases">
        <title>Whole genome sequencing of Microbacterium oryzae strain MB-10T.</title>
        <authorList>
            <person name="Das S.K."/>
        </authorList>
    </citation>
    <scope>NUCLEOTIDE SEQUENCE [LARGE SCALE GENOMIC DNA]</scope>
    <source>
        <strain evidence="6 7">MB-10</strain>
    </source>
</reference>
<dbReference type="SUPFAM" id="SSF109635">
    <property type="entry name" value="DnaK suppressor protein DksA, alpha-hairpin domain"/>
    <property type="match status" value="1"/>
</dbReference>
<dbReference type="PANTHER" id="PTHR33823:SF4">
    <property type="entry name" value="GENERAL STRESS PROTEIN 16O"/>
    <property type="match status" value="1"/>
</dbReference>
<dbReference type="Proteomes" id="UP000422989">
    <property type="component" value="Chromosome"/>
</dbReference>
<dbReference type="InterPro" id="IPR020458">
    <property type="entry name" value="Znf_DskA_TraR_CS"/>
</dbReference>
<dbReference type="InterPro" id="IPR037187">
    <property type="entry name" value="DnaK_N"/>
</dbReference>
<dbReference type="EMBL" id="CP032550">
    <property type="protein sequence ID" value="QGU27243.1"/>
    <property type="molecule type" value="Genomic_DNA"/>
</dbReference>
<organism evidence="6 7">
    <name type="scientific">Microbacterium oryzae</name>
    <dbReference type="NCBI Taxonomy" id="743009"/>
    <lineage>
        <taxon>Bacteria</taxon>
        <taxon>Bacillati</taxon>
        <taxon>Actinomycetota</taxon>
        <taxon>Actinomycetes</taxon>
        <taxon>Micrococcales</taxon>
        <taxon>Microbacteriaceae</taxon>
        <taxon>Microbacterium</taxon>
    </lineage>
</organism>
<dbReference type="SUPFAM" id="SSF57716">
    <property type="entry name" value="Glucocorticoid receptor-like (DNA-binding domain)"/>
    <property type="match status" value="1"/>
</dbReference>
<dbReference type="PANTHER" id="PTHR33823">
    <property type="entry name" value="RNA POLYMERASE-BINDING TRANSCRIPTION FACTOR DKSA-RELATED"/>
    <property type="match status" value="1"/>
</dbReference>